<evidence type="ECO:0000313" key="3">
    <source>
        <dbReference type="EMBL" id="OBW90723.1"/>
    </source>
</evidence>
<dbReference type="Pfam" id="PF03797">
    <property type="entry name" value="Autotransporter"/>
    <property type="match status" value="1"/>
</dbReference>
<comment type="caution">
    <text evidence="3">The sequence shown here is derived from an EMBL/GenBank/DDBJ whole genome shotgun (WGS) entry which is preliminary data.</text>
</comment>
<dbReference type="InterPro" id="IPR006315">
    <property type="entry name" value="OM_autotransptr_brl_dom"/>
</dbReference>
<dbReference type="SUPFAM" id="SSF103515">
    <property type="entry name" value="Autotransporter"/>
    <property type="match status" value="1"/>
</dbReference>
<accession>A0A1A7NM75</accession>
<gene>
    <name evidence="3" type="ORF">QS62_11650</name>
</gene>
<dbReference type="InterPro" id="IPR005546">
    <property type="entry name" value="Autotransporte_beta"/>
</dbReference>
<dbReference type="EMBL" id="JTJL01000083">
    <property type="protein sequence ID" value="OBW90723.1"/>
    <property type="molecule type" value="Genomic_DNA"/>
</dbReference>
<feature type="domain" description="Autotransporter" evidence="2">
    <location>
        <begin position="432"/>
        <end position="550"/>
    </location>
</feature>
<dbReference type="NCBIfam" id="TIGR01414">
    <property type="entry name" value="autotrans_barl"/>
    <property type="match status" value="1"/>
</dbReference>
<reference evidence="3 4" key="1">
    <citation type="submission" date="2014-11" db="EMBL/GenBank/DDBJ databases">
        <title>Pan-genome of Gallibacterium spp.</title>
        <authorList>
            <person name="Kudirkiene E."/>
            <person name="Bojesen A.M."/>
        </authorList>
    </citation>
    <scope>NUCLEOTIDE SEQUENCE [LARGE SCALE GENOMIC DNA]</scope>
    <source>
        <strain evidence="3 4">F150</strain>
    </source>
</reference>
<dbReference type="InterPro" id="IPR036709">
    <property type="entry name" value="Autotransporte_beta_dom_sf"/>
</dbReference>
<feature type="non-terminal residue" evidence="3">
    <location>
        <position position="550"/>
    </location>
</feature>
<keyword evidence="4" id="KW-1185">Reference proteome</keyword>
<dbReference type="Proteomes" id="UP000092649">
    <property type="component" value="Unassembled WGS sequence"/>
</dbReference>
<feature type="region of interest" description="Disordered" evidence="1">
    <location>
        <begin position="321"/>
        <end position="348"/>
    </location>
</feature>
<evidence type="ECO:0000259" key="2">
    <source>
        <dbReference type="PROSITE" id="PS51208"/>
    </source>
</evidence>
<feature type="compositionally biased region" description="Pro residues" evidence="1">
    <location>
        <begin position="324"/>
        <end position="346"/>
    </location>
</feature>
<organism evidence="3 4">
    <name type="scientific">Gallibacterium salpingitidis</name>
    <dbReference type="NCBI Taxonomy" id="505341"/>
    <lineage>
        <taxon>Bacteria</taxon>
        <taxon>Pseudomonadati</taxon>
        <taxon>Pseudomonadota</taxon>
        <taxon>Gammaproteobacteria</taxon>
        <taxon>Pasteurellales</taxon>
        <taxon>Pasteurellaceae</taxon>
        <taxon>Gallibacterium</taxon>
    </lineage>
</organism>
<dbReference type="AlphaFoldDB" id="A0A1A7NM75"/>
<sequence length="550" mass="58992">MGGPSKGQVLTLSGNVQIKPVEEEFRGGAIVFVDDFSAIRDNLKLSTSFDNVHGLVIAFQGQLGSYGLPSHNNTLILNGSDNYFLRLNEFGSIASLPQDKNDQIIFGFSEDFDKTKIAGKKIFAFDTITKEGTGTWILEGTLDEGIITADKEDGKTPGILVKEGTLALAPNAVLNVASYAEEGVVSVPGIQLSGGVMELGDNSQTNSDLWVDKGATLYALSGQESVKSLVLNGIYKMDIAAVDNYSQIHSNDTVVIDPDAKLDINATLAKGGDEVFKNIITSDVAVKGIFKQENVTDNSILFDFTPWADPNGKAIHLNAKAVPAPEPEPEPTPTPEPKPEPTPTPEPTRGLIEHLVKEACDDCLAPMAASLDKIKASVDNDIALGLMPLTSEKEVVNAVEQMQPLLGIRTSRVIMEATDTLTKSIPTGRCLANSGENQVWAKVLGEWNEREGLSGLSGYQATHSGIAIGSERCVTENTKLGLTAGYLKTDADSYDSAANHNLKADTWQVGVYGNTELTPQWDIDFYAGIGQAYLDGKRHLSFLGRTAESE</sequence>
<dbReference type="GO" id="GO:0019867">
    <property type="term" value="C:outer membrane"/>
    <property type="evidence" value="ECO:0007669"/>
    <property type="project" value="InterPro"/>
</dbReference>
<protein>
    <recommendedName>
        <fullName evidence="2">Autotransporter domain-containing protein</fullName>
    </recommendedName>
</protein>
<evidence type="ECO:0000313" key="4">
    <source>
        <dbReference type="Proteomes" id="UP000092649"/>
    </source>
</evidence>
<dbReference type="PROSITE" id="PS51208">
    <property type="entry name" value="AUTOTRANSPORTER"/>
    <property type="match status" value="1"/>
</dbReference>
<name>A0A1A7NM75_9PAST</name>
<proteinExistence type="predicted"/>
<dbReference type="Gene3D" id="2.40.128.130">
    <property type="entry name" value="Autotransporter beta-domain"/>
    <property type="match status" value="1"/>
</dbReference>
<evidence type="ECO:0000256" key="1">
    <source>
        <dbReference type="SAM" id="MobiDB-lite"/>
    </source>
</evidence>